<name>A0A095D2M5_CRYD2</name>
<evidence type="ECO:0000313" key="4">
    <source>
        <dbReference type="Proteomes" id="UP000029445"/>
    </source>
</evidence>
<dbReference type="EMBL" id="CP025761">
    <property type="protein sequence ID" value="KGB75621.1"/>
    <property type="molecule type" value="Genomic_DNA"/>
</dbReference>
<reference evidence="3 4" key="1">
    <citation type="journal article" date="2011" name="MBio">
        <title>Genome variation in Cryptococcus gattii, an emerging pathogen of immunocompetent hosts.</title>
        <authorList>
            <person name="D'Souza C.A."/>
            <person name="Kronstad J.W."/>
            <person name="Taylor G."/>
            <person name="Warren R."/>
            <person name="Yuen M."/>
            <person name="Hu G."/>
            <person name="Jung W.H."/>
            <person name="Sham A."/>
            <person name="Kidd S.E."/>
            <person name="Tangen K."/>
            <person name="Lee N."/>
            <person name="Zeilmaker T."/>
            <person name="Sawkins J."/>
            <person name="McVicker G."/>
            <person name="Shah S."/>
            <person name="Gnerre S."/>
            <person name="Griggs A."/>
            <person name="Zeng Q."/>
            <person name="Bartlett K."/>
            <person name="Li W."/>
            <person name="Wang X."/>
            <person name="Heitman J."/>
            <person name="Stajich J.E."/>
            <person name="Fraser J.A."/>
            <person name="Meyer W."/>
            <person name="Carter D."/>
            <person name="Schein J."/>
            <person name="Krzywinski M."/>
            <person name="Kwon-Chung K.J."/>
            <person name="Varma A."/>
            <person name="Wang J."/>
            <person name="Brunham R."/>
            <person name="Fyfe M."/>
            <person name="Ouellette B.F."/>
            <person name="Siddiqui A."/>
            <person name="Marra M."/>
            <person name="Jones S."/>
            <person name="Holt R."/>
            <person name="Birren B.W."/>
            <person name="Galagan J.E."/>
            <person name="Cuomo C.A."/>
        </authorList>
    </citation>
    <scope>NUCLEOTIDE SEQUENCE [LARGE SCALE GENOMIC DNA]</scope>
    <source>
        <strain evidence="3 4">R265</strain>
    </source>
</reference>
<keyword evidence="2" id="KW-0862">Zinc</keyword>
<dbReference type="PANTHER" id="PTHR43462">
    <property type="entry name" value="ALANYL-TRNA EDITING PROTEIN"/>
    <property type="match status" value="1"/>
</dbReference>
<evidence type="ECO:0000256" key="1">
    <source>
        <dbReference type="ARBA" id="ARBA00022723"/>
    </source>
</evidence>
<dbReference type="FunFam" id="3.30.980.10:FF:000017">
    <property type="entry name" value="Unplaced genomic scaffold supercont1.5, whole genome shotgun sequence"/>
    <property type="match status" value="1"/>
</dbReference>
<evidence type="ECO:0000256" key="2">
    <source>
        <dbReference type="ARBA" id="ARBA00022833"/>
    </source>
</evidence>
<dbReference type="InterPro" id="IPR009000">
    <property type="entry name" value="Transl_B-barrel_sf"/>
</dbReference>
<dbReference type="InterPro" id="IPR018163">
    <property type="entry name" value="Thr/Ala-tRNA-synth_IIc_edit"/>
</dbReference>
<dbReference type="RefSeq" id="XP_062881560.1">
    <property type="nucleotide sequence ID" value="XM_063025605.1"/>
</dbReference>
<dbReference type="STRING" id="294750.A0A095D2M5"/>
<dbReference type="OMA" id="CMHTSQH"/>
<gene>
    <name evidence="3" type="ORF">CNBG_1459</name>
</gene>
<dbReference type="KEGG" id="cdeu:CNBG_1459"/>
<dbReference type="Gene3D" id="2.40.30.130">
    <property type="match status" value="1"/>
</dbReference>
<dbReference type="VEuPathDB" id="FungiDB:CNBG_1459"/>
<dbReference type="GeneID" id="88177879"/>
<sequence length="523" mass="57061">MTCTIHPTLPETDTHKDYTRFHFDTSNVPDKRIVGLLACQRDPLLRILRTKVHAAREAKLTSAPPPKGKAKQKKGVASVSEQNVALEEESKGKLWEVELLDTVIFPEGGGQPSDTGVMRLLDSNGDVTHTFPIEMCLRRKLDSVHLVRIPSGVEIDLREGKVVEVEADWDRRIDQMSIHTSQHLLSAILDTHLSLPTLSWSMQPYPSIEPAYVELPRALTPDEAVEIERLCGEAIKQRKKVWVDFSIQGGDVGGEHTGEGTVGTREMRGLPKDYDGGVIRHINIQDTDRNACCGTQSPNISLLSLLHIIPPALSGSSKPSPTKLYFLSGPRAILALQQASRTLSAAAKAVGYGRADLVERLERAEVVKKETADSLKGLRAELAKLVGEQAVKAGKEGKSIVLVEREEKGTHDFDWLSLVGATYLESISASGQKTDGKTPFSPLIILTSSITPAPATNQTLLLIQSSDNDLAKLVNERIKAALAGRVKGGGARGRYMSKIDGKWGKVEKDVLAKVVDDLRADRA</sequence>
<dbReference type="OrthoDB" id="288942at2759"/>
<dbReference type="HOGENOM" id="CLU_004485_7_1_1"/>
<reference evidence="3 4" key="2">
    <citation type="journal article" date="2018" name="Proc. Natl. Acad. Sci.">
        <title>RNAi is a critical determinant of centromere evolution in closely related fungi.</title>
        <authorList>
            <person name="Yadav V."/>
            <person name="Sun S."/>
            <person name="Billmyre R.B."/>
            <person name="Thimmappa B.C."/>
            <person name="Shea T."/>
            <person name="Lintner R."/>
            <person name="Bakkeren G."/>
            <person name="Cuomo C.A."/>
            <person name="Heitman J."/>
            <person name="Sanyal K."/>
        </authorList>
    </citation>
    <scope>NUCLEOTIDE SEQUENCE [LARGE SCALE GENOMIC DNA]</scope>
    <source>
        <strain evidence="3 4">R265</strain>
    </source>
</reference>
<dbReference type="PANTHER" id="PTHR43462:SF1">
    <property type="entry name" value="ALANYL-TRNA EDITING PROTEIN AARSD1"/>
    <property type="match status" value="1"/>
</dbReference>
<evidence type="ECO:0000313" key="3">
    <source>
        <dbReference type="EMBL" id="KGB75621.1"/>
    </source>
</evidence>
<proteinExistence type="predicted"/>
<dbReference type="GO" id="GO:0046872">
    <property type="term" value="F:metal ion binding"/>
    <property type="evidence" value="ECO:0007669"/>
    <property type="project" value="UniProtKB-KW"/>
</dbReference>
<dbReference type="Gene3D" id="3.30.980.10">
    <property type="entry name" value="Threonyl-trna Synthetase, Chain A, domain 2"/>
    <property type="match status" value="1"/>
</dbReference>
<dbReference type="Proteomes" id="UP000029445">
    <property type="component" value="Chromosome 3"/>
</dbReference>
<dbReference type="SUPFAM" id="SSF55186">
    <property type="entry name" value="ThrRS/AlaRS common domain"/>
    <property type="match status" value="1"/>
</dbReference>
<protein>
    <submittedName>
        <fullName evidence="3">Cytoplasmic protein</fullName>
    </submittedName>
</protein>
<dbReference type="SUPFAM" id="SSF50447">
    <property type="entry name" value="Translation proteins"/>
    <property type="match status" value="1"/>
</dbReference>
<dbReference type="GO" id="GO:0000166">
    <property type="term" value="F:nucleotide binding"/>
    <property type="evidence" value="ECO:0007669"/>
    <property type="project" value="InterPro"/>
</dbReference>
<dbReference type="GO" id="GO:0002196">
    <property type="term" value="F:Ser-tRNA(Ala) deacylase activity"/>
    <property type="evidence" value="ECO:0007669"/>
    <property type="project" value="TreeGrafter"/>
</dbReference>
<accession>A0A095D2M5</accession>
<keyword evidence="4" id="KW-1185">Reference proteome</keyword>
<dbReference type="InterPro" id="IPR051335">
    <property type="entry name" value="Alanyl-tRNA_Editing_Enzymes"/>
</dbReference>
<organism evidence="3 4">
    <name type="scientific">Cryptococcus deuterogattii (strain R265)</name>
    <name type="common">Cryptococcus gattii VGII (strain R265)</name>
    <dbReference type="NCBI Taxonomy" id="294750"/>
    <lineage>
        <taxon>Eukaryota</taxon>
        <taxon>Fungi</taxon>
        <taxon>Dikarya</taxon>
        <taxon>Basidiomycota</taxon>
        <taxon>Agaricomycotina</taxon>
        <taxon>Tremellomycetes</taxon>
        <taxon>Tremellales</taxon>
        <taxon>Cryptococcaceae</taxon>
        <taxon>Cryptococcus</taxon>
        <taxon>Cryptococcus gattii species complex</taxon>
    </lineage>
</organism>
<keyword evidence="1" id="KW-0479">Metal-binding</keyword>
<dbReference type="AlphaFoldDB" id="A0A095D2M5"/>